<keyword evidence="1" id="KW-1133">Transmembrane helix</keyword>
<gene>
    <name evidence="2" type="ORF">GCM10011575_15350</name>
</gene>
<protein>
    <submittedName>
        <fullName evidence="2">Uncharacterized protein</fullName>
    </submittedName>
</protein>
<dbReference type="Proteomes" id="UP000613840">
    <property type="component" value="Unassembled WGS sequence"/>
</dbReference>
<accession>A0A917S667</accession>
<reference evidence="2" key="2">
    <citation type="submission" date="2020-09" db="EMBL/GenBank/DDBJ databases">
        <authorList>
            <person name="Sun Q."/>
            <person name="Zhou Y."/>
        </authorList>
    </citation>
    <scope>NUCLEOTIDE SEQUENCE</scope>
    <source>
        <strain evidence="2">CGMCC 4.7306</strain>
    </source>
</reference>
<dbReference type="AlphaFoldDB" id="A0A917S667"/>
<evidence type="ECO:0000313" key="2">
    <source>
        <dbReference type="EMBL" id="GGL57917.1"/>
    </source>
</evidence>
<name>A0A917S667_9ACTN</name>
<reference evidence="2" key="1">
    <citation type="journal article" date="2014" name="Int. J. Syst. Evol. Microbiol.">
        <title>Complete genome sequence of Corynebacterium casei LMG S-19264T (=DSM 44701T), isolated from a smear-ripened cheese.</title>
        <authorList>
            <consortium name="US DOE Joint Genome Institute (JGI-PGF)"/>
            <person name="Walter F."/>
            <person name="Albersmeier A."/>
            <person name="Kalinowski J."/>
            <person name="Ruckert C."/>
        </authorList>
    </citation>
    <scope>NUCLEOTIDE SEQUENCE</scope>
    <source>
        <strain evidence="2">CGMCC 4.7306</strain>
    </source>
</reference>
<keyword evidence="1" id="KW-0812">Transmembrane</keyword>
<feature type="transmembrane region" description="Helical" evidence="1">
    <location>
        <begin position="12"/>
        <end position="34"/>
    </location>
</feature>
<sequence>MHGSPAFRPPTLAGVFGSKMVSIALAVAAIAALAGCSQTNLTTEDAYKIGCPAIDATVASGSVANEVAVTTLKEVRDRSHPSKDTKKWLDAAIALLTSDHPTHTSKQAKKLIIRGCKENGYPLQNLH</sequence>
<organism evidence="2 3">
    <name type="scientific">Microlunatus endophyticus</name>
    <dbReference type="NCBI Taxonomy" id="1716077"/>
    <lineage>
        <taxon>Bacteria</taxon>
        <taxon>Bacillati</taxon>
        <taxon>Actinomycetota</taxon>
        <taxon>Actinomycetes</taxon>
        <taxon>Propionibacteriales</taxon>
        <taxon>Propionibacteriaceae</taxon>
        <taxon>Microlunatus</taxon>
    </lineage>
</organism>
<comment type="caution">
    <text evidence="2">The sequence shown here is derived from an EMBL/GenBank/DDBJ whole genome shotgun (WGS) entry which is preliminary data.</text>
</comment>
<evidence type="ECO:0000313" key="3">
    <source>
        <dbReference type="Proteomes" id="UP000613840"/>
    </source>
</evidence>
<evidence type="ECO:0000256" key="1">
    <source>
        <dbReference type="SAM" id="Phobius"/>
    </source>
</evidence>
<keyword evidence="3" id="KW-1185">Reference proteome</keyword>
<keyword evidence="1" id="KW-0472">Membrane</keyword>
<dbReference type="EMBL" id="BMMZ01000003">
    <property type="protein sequence ID" value="GGL57917.1"/>
    <property type="molecule type" value="Genomic_DNA"/>
</dbReference>
<proteinExistence type="predicted"/>